<evidence type="ECO:0000313" key="3">
    <source>
        <dbReference type="Proteomes" id="UP001225611"/>
    </source>
</evidence>
<organism evidence="2 3">
    <name type="scientific">Agrobacterium cucumeris</name>
    <dbReference type="NCBI Taxonomy" id="2862866"/>
    <lineage>
        <taxon>Bacteria</taxon>
        <taxon>Pseudomonadati</taxon>
        <taxon>Pseudomonadota</taxon>
        <taxon>Alphaproteobacteria</taxon>
        <taxon>Hyphomicrobiales</taxon>
        <taxon>Rhizobiaceae</taxon>
        <taxon>Rhizobium/Agrobacterium group</taxon>
        <taxon>Agrobacterium</taxon>
    </lineage>
</organism>
<accession>A0ABY8RQK9</accession>
<proteinExistence type="predicted"/>
<reference evidence="2 3" key="1">
    <citation type="journal article" date="2023" name="Syst. Appl. Microbiol.">
        <title>Agrobacterium cucumeris sp. nov. isolated from crazy roots on cucumber (Cucumis sativus).</title>
        <authorList>
            <person name="Warabieda M."/>
            <person name="Kuzmanovic N."/>
            <person name="Trzcinski P."/>
            <person name="Pulawska J."/>
        </authorList>
    </citation>
    <scope>NUCLEOTIDE SEQUENCE [LARGE SCALE GENOMIC DNA]</scope>
    <source>
        <strain evidence="2 3">O132</strain>
    </source>
</reference>
<evidence type="ECO:0000259" key="1">
    <source>
        <dbReference type="PROSITE" id="PS51186"/>
    </source>
</evidence>
<dbReference type="PANTHER" id="PTHR43792">
    <property type="entry name" value="GNAT FAMILY, PUTATIVE (AFU_ORTHOLOGUE AFUA_3G00765)-RELATED-RELATED"/>
    <property type="match status" value="1"/>
</dbReference>
<sequence>MNMIETERLRLRLWRDDHFEAFAAMQSDPEVMVDQGGPADEARSREKFERYRMAEREQGIARWAVENPDGLFLGYAGVMPRLSEDHPLGPHHEIGWRFIRQAWGKGYATESAKAALTHATGYAGIAGIIAYTSPDNFRSRAVMSRLGLIREPSRDFSMPNHTDREWRGLVWVAPWSRPVQTE</sequence>
<keyword evidence="3" id="KW-1185">Reference proteome</keyword>
<dbReference type="PROSITE" id="PS51186">
    <property type="entry name" value="GNAT"/>
    <property type="match status" value="1"/>
</dbReference>
<dbReference type="Pfam" id="PF13302">
    <property type="entry name" value="Acetyltransf_3"/>
    <property type="match status" value="1"/>
</dbReference>
<dbReference type="PANTHER" id="PTHR43792:SF1">
    <property type="entry name" value="N-ACETYLTRANSFERASE DOMAIN-CONTAINING PROTEIN"/>
    <property type="match status" value="1"/>
</dbReference>
<gene>
    <name evidence="2" type="ORF">KZ699_06065</name>
</gene>
<dbReference type="Proteomes" id="UP001225611">
    <property type="component" value="Chromosome 1"/>
</dbReference>
<dbReference type="Gene3D" id="3.40.630.30">
    <property type="match status" value="1"/>
</dbReference>
<dbReference type="SUPFAM" id="SSF55729">
    <property type="entry name" value="Acyl-CoA N-acyltransferases (Nat)"/>
    <property type="match status" value="1"/>
</dbReference>
<dbReference type="InterPro" id="IPR016181">
    <property type="entry name" value="Acyl_CoA_acyltransferase"/>
</dbReference>
<dbReference type="InterPro" id="IPR051531">
    <property type="entry name" value="N-acetyltransferase"/>
</dbReference>
<protein>
    <submittedName>
        <fullName evidence="2">GNAT family N-acetyltransferase</fullName>
    </submittedName>
</protein>
<dbReference type="RefSeq" id="WP_269699595.1">
    <property type="nucleotide sequence ID" value="NZ_CP080387.1"/>
</dbReference>
<dbReference type="EMBL" id="CP080387">
    <property type="protein sequence ID" value="WHO09349.1"/>
    <property type="molecule type" value="Genomic_DNA"/>
</dbReference>
<feature type="domain" description="N-acetyltransferase" evidence="1">
    <location>
        <begin position="9"/>
        <end position="180"/>
    </location>
</feature>
<name>A0ABY8RQK9_9HYPH</name>
<evidence type="ECO:0000313" key="2">
    <source>
        <dbReference type="EMBL" id="WHO09349.1"/>
    </source>
</evidence>
<dbReference type="InterPro" id="IPR000182">
    <property type="entry name" value="GNAT_dom"/>
</dbReference>